<keyword evidence="1" id="KW-1133">Transmembrane helix</keyword>
<evidence type="ECO:0000313" key="3">
    <source>
        <dbReference type="EMBL" id="NMF01832.1"/>
    </source>
</evidence>
<feature type="transmembrane region" description="Helical" evidence="1">
    <location>
        <begin position="158"/>
        <end position="176"/>
    </location>
</feature>
<feature type="transmembrane region" description="Helical" evidence="1">
    <location>
        <begin position="188"/>
        <end position="206"/>
    </location>
</feature>
<dbReference type="Proteomes" id="UP000583419">
    <property type="component" value="Unassembled WGS sequence"/>
</dbReference>
<feature type="transmembrane region" description="Helical" evidence="1">
    <location>
        <begin position="63"/>
        <end position="85"/>
    </location>
</feature>
<keyword evidence="1" id="KW-0812">Transmembrane</keyword>
<name>A0A848D3G5_9BIFI</name>
<feature type="transmembrane region" description="Helical" evidence="1">
    <location>
        <begin position="251"/>
        <end position="268"/>
    </location>
</feature>
<keyword evidence="1" id="KW-0472">Membrane</keyword>
<feature type="transmembrane region" description="Helical" evidence="1">
    <location>
        <begin position="135"/>
        <end position="152"/>
    </location>
</feature>
<evidence type="ECO:0000259" key="2">
    <source>
        <dbReference type="Pfam" id="PF01757"/>
    </source>
</evidence>
<dbReference type="Pfam" id="PF01757">
    <property type="entry name" value="Acyl_transf_3"/>
    <property type="match status" value="1"/>
</dbReference>
<feature type="transmembrane region" description="Helical" evidence="1">
    <location>
        <begin position="288"/>
        <end position="308"/>
    </location>
</feature>
<feature type="domain" description="Acyltransferase 3" evidence="2">
    <location>
        <begin position="2"/>
        <end position="304"/>
    </location>
</feature>
<organism evidence="3 4">
    <name type="scientific">Bifidobacterium boum</name>
    <dbReference type="NCBI Taxonomy" id="78343"/>
    <lineage>
        <taxon>Bacteria</taxon>
        <taxon>Bacillati</taxon>
        <taxon>Actinomycetota</taxon>
        <taxon>Actinomycetes</taxon>
        <taxon>Bifidobacteriales</taxon>
        <taxon>Bifidobacteriaceae</taxon>
        <taxon>Bifidobacterium</taxon>
    </lineage>
</organism>
<reference evidence="3 4" key="1">
    <citation type="submission" date="2020-04" db="EMBL/GenBank/DDBJ databases">
        <authorList>
            <person name="Hitch T.C.A."/>
            <person name="Wylensek D."/>
            <person name="Clavel T."/>
        </authorList>
    </citation>
    <scope>NUCLEOTIDE SEQUENCE [LARGE SCALE GENOMIC DNA]</scope>
    <source>
        <strain evidence="3 4">WCA-130-P53-4B</strain>
    </source>
</reference>
<accession>A0A848D3G5</accession>
<sequence length="344" mass="39375">MILAHHFALHNTFAYSALPAGIYRFFIQFFLIPAGKIGVVIFFTISAWFFLEHDQTLNSCMRRIWFLEKEVFFYSILLMVLYFIFDKPDMNIALVIKSLLPLIYGVWWYPTSYAVFLLFLPFLEQGLKALGKRNHLILAVVSLGLYGVIGLLPKTAIAEGSGFFYLFILISAYRWYVEGKHKLNSWTMISIGTAIILLFTSLSIAAKAFRNIQVNSTDVVTGLNKLPALLIGFGVFLLFTRMEFHSGIINGMAKGAFAVYLITDYPASEQLWNGPFDLYMISMHPIQLLWVFGALIVIYLVCTVFDLIRQALFSVTIDRFWNRWFDAVWSHAARLGNMLVTKVE</sequence>
<keyword evidence="3" id="KW-0808">Transferase</keyword>
<dbReference type="EMBL" id="JABAGJ010000001">
    <property type="protein sequence ID" value="NMF01832.1"/>
    <property type="molecule type" value="Genomic_DNA"/>
</dbReference>
<feature type="transmembrane region" description="Helical" evidence="1">
    <location>
        <begin position="105"/>
        <end position="123"/>
    </location>
</feature>
<comment type="caution">
    <text evidence="3">The sequence shown here is derived from an EMBL/GenBank/DDBJ whole genome shotgun (WGS) entry which is preliminary data.</text>
</comment>
<feature type="transmembrane region" description="Helical" evidence="1">
    <location>
        <begin position="25"/>
        <end position="51"/>
    </location>
</feature>
<dbReference type="GO" id="GO:0016747">
    <property type="term" value="F:acyltransferase activity, transferring groups other than amino-acyl groups"/>
    <property type="evidence" value="ECO:0007669"/>
    <property type="project" value="InterPro"/>
</dbReference>
<dbReference type="InterPro" id="IPR002656">
    <property type="entry name" value="Acyl_transf_3_dom"/>
</dbReference>
<keyword evidence="3" id="KW-0012">Acyltransferase</keyword>
<evidence type="ECO:0000256" key="1">
    <source>
        <dbReference type="SAM" id="Phobius"/>
    </source>
</evidence>
<feature type="transmembrane region" description="Helical" evidence="1">
    <location>
        <begin position="226"/>
        <end position="244"/>
    </location>
</feature>
<protein>
    <submittedName>
        <fullName evidence="3">Acyltransferase</fullName>
    </submittedName>
</protein>
<dbReference type="AlphaFoldDB" id="A0A848D3G5"/>
<evidence type="ECO:0000313" key="4">
    <source>
        <dbReference type="Proteomes" id="UP000583419"/>
    </source>
</evidence>
<gene>
    <name evidence="3" type="ORF">HF843_01295</name>
</gene>
<proteinExistence type="predicted"/>